<dbReference type="EMBL" id="SNRY01005626">
    <property type="protein sequence ID" value="KAA6314490.1"/>
    <property type="molecule type" value="Genomic_DNA"/>
</dbReference>
<dbReference type="AlphaFoldDB" id="A0A5J4Q0A7"/>
<comment type="caution">
    <text evidence="1">The sequence shown here is derived from an EMBL/GenBank/DDBJ whole genome shotgun (WGS) entry which is preliminary data.</text>
</comment>
<organism evidence="1">
    <name type="scientific">termite gut metagenome</name>
    <dbReference type="NCBI Taxonomy" id="433724"/>
    <lineage>
        <taxon>unclassified sequences</taxon>
        <taxon>metagenomes</taxon>
        <taxon>organismal metagenomes</taxon>
    </lineage>
</organism>
<proteinExistence type="predicted"/>
<sequence length="90" mass="10690">MENCPLNWEKSVSIRFRFRRFCLLNSTRTSWFLRVGTLSGEMVSYVLGKRDLKTAKRFRREAYQTRVFPSDVSARMIGKVLLLPLRRTIM</sequence>
<protein>
    <submittedName>
        <fullName evidence="1">Uncharacterized protein</fullName>
    </submittedName>
</protein>
<reference evidence="1" key="1">
    <citation type="submission" date="2019-03" db="EMBL/GenBank/DDBJ databases">
        <title>Single cell metagenomics reveals metabolic interactions within the superorganism composed of flagellate Streblomastix strix and complex community of Bacteroidetes bacteria on its surface.</title>
        <authorList>
            <person name="Treitli S.C."/>
            <person name="Kolisko M."/>
            <person name="Husnik F."/>
            <person name="Keeling P."/>
            <person name="Hampl V."/>
        </authorList>
    </citation>
    <scope>NUCLEOTIDE SEQUENCE</scope>
    <source>
        <strain evidence="1">STM</strain>
    </source>
</reference>
<accession>A0A5J4Q0A7</accession>
<evidence type="ECO:0000313" key="1">
    <source>
        <dbReference type="EMBL" id="KAA6314490.1"/>
    </source>
</evidence>
<gene>
    <name evidence="1" type="ORF">EZS27_034901</name>
</gene>
<name>A0A5J4Q0A7_9ZZZZ</name>